<dbReference type="EMBL" id="SSOP01000088">
    <property type="protein sequence ID" value="KAB5591797.1"/>
    <property type="molecule type" value="Genomic_DNA"/>
</dbReference>
<evidence type="ECO:0008006" key="4">
    <source>
        <dbReference type="Google" id="ProtNLM"/>
    </source>
</evidence>
<evidence type="ECO:0000313" key="3">
    <source>
        <dbReference type="Proteomes" id="UP000383932"/>
    </source>
</evidence>
<proteinExistence type="predicted"/>
<accession>A0A5N5QKH8</accession>
<reference evidence="2 3" key="1">
    <citation type="journal article" date="2019" name="Fungal Biol. Biotechnol.">
        <title>Draft genome sequence of fastidious pathogen Ceratobasidium theobromae, which causes vascular-streak dieback in Theobroma cacao.</title>
        <authorList>
            <person name="Ali S.S."/>
            <person name="Asman A."/>
            <person name="Shao J."/>
            <person name="Firmansyah A.P."/>
            <person name="Susilo A.W."/>
            <person name="Rosmana A."/>
            <person name="McMahon P."/>
            <person name="Junaid M."/>
            <person name="Guest D."/>
            <person name="Kheng T.Y."/>
            <person name="Meinhardt L.W."/>
            <person name="Bailey B.A."/>
        </authorList>
    </citation>
    <scope>NUCLEOTIDE SEQUENCE [LARGE SCALE GENOMIC DNA]</scope>
    <source>
        <strain evidence="2 3">CT2</strain>
    </source>
</reference>
<dbReference type="Proteomes" id="UP000383932">
    <property type="component" value="Unassembled WGS sequence"/>
</dbReference>
<name>A0A5N5QKH8_9AGAM</name>
<keyword evidence="1" id="KW-1133">Transmembrane helix</keyword>
<sequence length="175" mass="19554">MLLPRADSTQATYSPTVSLTATETASATVISRSSTYNLVSFVIAGITAGVGLMLFYLLYWRKRPSRSEAPQLVVSRTGVAYVRTRGTRERRRIIEQVRREQEASDRCEAEWGVRRMQEHEQQPRGCVGLPTYSRSPEPAQVGRSQMEDIGTHMVIQIPPPAYDQTGARPSSRILG</sequence>
<gene>
    <name evidence="2" type="ORF">CTheo_4743</name>
</gene>
<keyword evidence="1" id="KW-0812">Transmembrane</keyword>
<evidence type="ECO:0000313" key="2">
    <source>
        <dbReference type="EMBL" id="KAB5591797.1"/>
    </source>
</evidence>
<keyword evidence="3" id="KW-1185">Reference proteome</keyword>
<dbReference type="AlphaFoldDB" id="A0A5N5QKH8"/>
<keyword evidence="1" id="KW-0472">Membrane</keyword>
<protein>
    <recommendedName>
        <fullName evidence="4">Transmembrane protein</fullName>
    </recommendedName>
</protein>
<organism evidence="2 3">
    <name type="scientific">Ceratobasidium theobromae</name>
    <dbReference type="NCBI Taxonomy" id="1582974"/>
    <lineage>
        <taxon>Eukaryota</taxon>
        <taxon>Fungi</taxon>
        <taxon>Dikarya</taxon>
        <taxon>Basidiomycota</taxon>
        <taxon>Agaricomycotina</taxon>
        <taxon>Agaricomycetes</taxon>
        <taxon>Cantharellales</taxon>
        <taxon>Ceratobasidiaceae</taxon>
        <taxon>Ceratobasidium</taxon>
    </lineage>
</organism>
<feature type="transmembrane region" description="Helical" evidence="1">
    <location>
        <begin position="38"/>
        <end position="59"/>
    </location>
</feature>
<comment type="caution">
    <text evidence="2">The sequence shown here is derived from an EMBL/GenBank/DDBJ whole genome shotgun (WGS) entry which is preliminary data.</text>
</comment>
<dbReference type="OrthoDB" id="3246377at2759"/>
<evidence type="ECO:0000256" key="1">
    <source>
        <dbReference type="SAM" id="Phobius"/>
    </source>
</evidence>